<dbReference type="EMBL" id="ML976979">
    <property type="protein sequence ID" value="KAF1962323.1"/>
    <property type="molecule type" value="Genomic_DNA"/>
</dbReference>
<dbReference type="SMART" id="SM00198">
    <property type="entry name" value="SCP"/>
    <property type="match status" value="1"/>
</dbReference>
<feature type="signal peptide" evidence="1">
    <location>
        <begin position="1"/>
        <end position="17"/>
    </location>
</feature>
<dbReference type="PRINTS" id="PR00837">
    <property type="entry name" value="V5TPXLIKE"/>
</dbReference>
<dbReference type="InterPro" id="IPR014044">
    <property type="entry name" value="CAP_dom"/>
</dbReference>
<evidence type="ECO:0000259" key="2">
    <source>
        <dbReference type="SMART" id="SM00198"/>
    </source>
</evidence>
<keyword evidence="4" id="KW-1185">Reference proteome</keyword>
<dbReference type="InterPro" id="IPR001283">
    <property type="entry name" value="CRISP-related"/>
</dbReference>
<keyword evidence="1" id="KW-0732">Signal</keyword>
<dbReference type="SUPFAM" id="SSF55797">
    <property type="entry name" value="PR-1-like"/>
    <property type="match status" value="1"/>
</dbReference>
<dbReference type="OrthoDB" id="337038at2759"/>
<evidence type="ECO:0000313" key="3">
    <source>
        <dbReference type="EMBL" id="KAF1962323.1"/>
    </source>
</evidence>
<accession>A0A6A5UAY4</accession>
<dbReference type="AlphaFoldDB" id="A0A6A5UAY4"/>
<feature type="domain" description="SCP" evidence="2">
    <location>
        <begin position="45"/>
        <end position="184"/>
    </location>
</feature>
<organism evidence="3 4">
    <name type="scientific">Byssothecium circinans</name>
    <dbReference type="NCBI Taxonomy" id="147558"/>
    <lineage>
        <taxon>Eukaryota</taxon>
        <taxon>Fungi</taxon>
        <taxon>Dikarya</taxon>
        <taxon>Ascomycota</taxon>
        <taxon>Pezizomycotina</taxon>
        <taxon>Dothideomycetes</taxon>
        <taxon>Pleosporomycetidae</taxon>
        <taxon>Pleosporales</taxon>
        <taxon>Massarineae</taxon>
        <taxon>Massarinaceae</taxon>
        <taxon>Byssothecium</taxon>
    </lineage>
</organism>
<dbReference type="Gene3D" id="3.40.33.10">
    <property type="entry name" value="CAP"/>
    <property type="match status" value="1"/>
</dbReference>
<protein>
    <submittedName>
        <fullName evidence="3">PR-1-like protein</fullName>
    </submittedName>
</protein>
<dbReference type="Pfam" id="PF00188">
    <property type="entry name" value="CAP"/>
    <property type="match status" value="1"/>
</dbReference>
<feature type="chain" id="PRO_5025428844" evidence="1">
    <location>
        <begin position="18"/>
        <end position="211"/>
    </location>
</feature>
<evidence type="ECO:0000256" key="1">
    <source>
        <dbReference type="SAM" id="SignalP"/>
    </source>
</evidence>
<sequence>MKLFAFLALAVARAVVAAPAALAMDLPAKVARHLDTNVPTIDDPKFIKAIMDAHWYWRWIHCAQELQWDHNLAQKALNSVQACTEKMHHDVAGSNLSGVSPAPEDYDTWLRMARDCTHGWHEEETKYPYGSPNMSGDLPWLHFTQMVWRDTSRIGCALANCGDVTQNDRARVYCFYENGGNNIADGQFEKNVWPPVCNDPSRKVAENHYGF</sequence>
<proteinExistence type="predicted"/>
<dbReference type="CDD" id="cd05380">
    <property type="entry name" value="CAP_euk"/>
    <property type="match status" value="1"/>
</dbReference>
<evidence type="ECO:0000313" key="4">
    <source>
        <dbReference type="Proteomes" id="UP000800035"/>
    </source>
</evidence>
<name>A0A6A5UAY4_9PLEO</name>
<reference evidence="3" key="1">
    <citation type="journal article" date="2020" name="Stud. Mycol.">
        <title>101 Dothideomycetes genomes: a test case for predicting lifestyles and emergence of pathogens.</title>
        <authorList>
            <person name="Haridas S."/>
            <person name="Albert R."/>
            <person name="Binder M."/>
            <person name="Bloem J."/>
            <person name="Labutti K."/>
            <person name="Salamov A."/>
            <person name="Andreopoulos B."/>
            <person name="Baker S."/>
            <person name="Barry K."/>
            <person name="Bills G."/>
            <person name="Bluhm B."/>
            <person name="Cannon C."/>
            <person name="Castanera R."/>
            <person name="Culley D."/>
            <person name="Daum C."/>
            <person name="Ezra D."/>
            <person name="Gonzalez J."/>
            <person name="Henrissat B."/>
            <person name="Kuo A."/>
            <person name="Liang C."/>
            <person name="Lipzen A."/>
            <person name="Lutzoni F."/>
            <person name="Magnuson J."/>
            <person name="Mondo S."/>
            <person name="Nolan M."/>
            <person name="Ohm R."/>
            <person name="Pangilinan J."/>
            <person name="Park H.-J."/>
            <person name="Ramirez L."/>
            <person name="Alfaro M."/>
            <person name="Sun H."/>
            <person name="Tritt A."/>
            <person name="Yoshinaga Y."/>
            <person name="Zwiers L.-H."/>
            <person name="Turgeon B."/>
            <person name="Goodwin S."/>
            <person name="Spatafora J."/>
            <person name="Crous P."/>
            <person name="Grigoriev I."/>
        </authorList>
    </citation>
    <scope>NUCLEOTIDE SEQUENCE</scope>
    <source>
        <strain evidence="3">CBS 675.92</strain>
    </source>
</reference>
<dbReference type="PANTHER" id="PTHR10334">
    <property type="entry name" value="CYSTEINE-RICH SECRETORY PROTEIN-RELATED"/>
    <property type="match status" value="1"/>
</dbReference>
<gene>
    <name evidence="3" type="ORF">CC80DRAFT_499720</name>
</gene>
<dbReference type="InterPro" id="IPR035940">
    <property type="entry name" value="CAP_sf"/>
</dbReference>
<dbReference type="Proteomes" id="UP000800035">
    <property type="component" value="Unassembled WGS sequence"/>
</dbReference>